<protein>
    <submittedName>
        <fullName evidence="1">Uncharacterized protein</fullName>
    </submittedName>
</protein>
<accession>A0A7I8J5I2</accession>
<keyword evidence="3" id="KW-1185">Reference proteome</keyword>
<organism evidence="1">
    <name type="scientific">Spirodela intermedia</name>
    <name type="common">Intermediate duckweed</name>
    <dbReference type="NCBI Taxonomy" id="51605"/>
    <lineage>
        <taxon>Eukaryota</taxon>
        <taxon>Viridiplantae</taxon>
        <taxon>Streptophyta</taxon>
        <taxon>Embryophyta</taxon>
        <taxon>Tracheophyta</taxon>
        <taxon>Spermatophyta</taxon>
        <taxon>Magnoliopsida</taxon>
        <taxon>Liliopsida</taxon>
        <taxon>Araceae</taxon>
        <taxon>Lemnoideae</taxon>
        <taxon>Spirodela</taxon>
    </lineage>
</organism>
<dbReference type="EMBL" id="LR743596">
    <property type="protein sequence ID" value="CAA2625674.1"/>
    <property type="molecule type" value="Genomic_DNA"/>
</dbReference>
<proteinExistence type="predicted"/>
<evidence type="ECO:0000313" key="2">
    <source>
        <dbReference type="EMBL" id="CAA7401667.1"/>
    </source>
</evidence>
<evidence type="ECO:0000313" key="3">
    <source>
        <dbReference type="Proteomes" id="UP000663760"/>
    </source>
</evidence>
<reference evidence="1" key="1">
    <citation type="submission" date="2019-12" db="EMBL/GenBank/DDBJ databases">
        <authorList>
            <person name="Scholz U."/>
            <person name="Mascher M."/>
            <person name="Fiebig A."/>
        </authorList>
    </citation>
    <scope>NUCLEOTIDE SEQUENCE</scope>
</reference>
<sequence>MQTWHSNTTCTKKSRINLQEKQSFWRENRWERE</sequence>
<name>A0A7I8J5I2_SPIIN</name>
<gene>
    <name evidence="1" type="ORF">SI7747_09011414</name>
    <name evidence="2" type="ORF">SI8410_09012345</name>
</gene>
<evidence type="ECO:0000313" key="1">
    <source>
        <dbReference type="EMBL" id="CAA2625674.1"/>
    </source>
</evidence>
<dbReference type="AlphaFoldDB" id="A0A7I8J5I2"/>
<dbReference type="Proteomes" id="UP000663760">
    <property type="component" value="Chromosome 9"/>
</dbReference>
<dbReference type="EMBL" id="LR746272">
    <property type="protein sequence ID" value="CAA7401667.1"/>
    <property type="molecule type" value="Genomic_DNA"/>
</dbReference>